<accession>A0A7C3RCC4</accession>
<comment type="caution">
    <text evidence="1">The sequence shown here is derived from an EMBL/GenBank/DDBJ whole genome shotgun (WGS) entry which is preliminary data.</text>
</comment>
<sequence>MRLWSLHPKYLDSVGLVALWREALLAQKVLEGKTKGYRNHPQLIRFKNTRDPLLYIGTYLYHIHLEAKRRRYKFDASKIKKFSSEIERIPVKRGQVEYEFAHLLRKLEKRNRERYEELKEHSEIEVNPVFCVIEGGIEDWEVLISRRKD</sequence>
<dbReference type="InterPro" id="IPR004260">
    <property type="entry name" value="Pyr-dimer_DNA_glycosylase"/>
</dbReference>
<evidence type="ECO:0000313" key="1">
    <source>
        <dbReference type="EMBL" id="HFW32683.1"/>
    </source>
</evidence>
<organism evidence="1">
    <name type="scientific">Archaeoglobus fulgidus</name>
    <dbReference type="NCBI Taxonomy" id="2234"/>
    <lineage>
        <taxon>Archaea</taxon>
        <taxon>Methanobacteriati</taxon>
        <taxon>Methanobacteriota</taxon>
        <taxon>Archaeoglobi</taxon>
        <taxon>Archaeoglobales</taxon>
        <taxon>Archaeoglobaceae</taxon>
        <taxon>Archaeoglobus</taxon>
    </lineage>
</organism>
<protein>
    <recommendedName>
        <fullName evidence="2">DNA lyase</fullName>
    </recommendedName>
</protein>
<reference evidence="1" key="1">
    <citation type="journal article" date="2020" name="mSystems">
        <title>Genome- and Community-Level Interaction Insights into Carbon Utilization and Element Cycling Functions of Hydrothermarchaeota in Hydrothermal Sediment.</title>
        <authorList>
            <person name="Zhou Z."/>
            <person name="Liu Y."/>
            <person name="Xu W."/>
            <person name="Pan J."/>
            <person name="Luo Z.H."/>
            <person name="Li M."/>
        </authorList>
    </citation>
    <scope>NUCLEOTIDE SEQUENCE [LARGE SCALE GENOMIC DNA]</scope>
    <source>
        <strain evidence="1">SpSt-87</strain>
    </source>
</reference>
<gene>
    <name evidence="1" type="ORF">ENW66_07020</name>
</gene>
<name>A0A7C3RCC4_ARCFL</name>
<proteinExistence type="predicted"/>
<dbReference type="Pfam" id="PF03013">
    <property type="entry name" value="Pyr_excise"/>
    <property type="match status" value="1"/>
</dbReference>
<dbReference type="AlphaFoldDB" id="A0A7C3RCC4"/>
<evidence type="ECO:0008006" key="2">
    <source>
        <dbReference type="Google" id="ProtNLM"/>
    </source>
</evidence>
<dbReference type="EMBL" id="DTLB01000040">
    <property type="protein sequence ID" value="HFW32683.1"/>
    <property type="molecule type" value="Genomic_DNA"/>
</dbReference>